<keyword evidence="3" id="KW-1185">Reference proteome</keyword>
<dbReference type="PANTHER" id="PTHR38166:SF1">
    <property type="entry name" value="C2H2-TYPE DOMAIN-CONTAINING PROTEIN"/>
    <property type="match status" value="1"/>
</dbReference>
<dbReference type="EMBL" id="MU864934">
    <property type="protein sequence ID" value="KAK4466011.1"/>
    <property type="molecule type" value="Genomic_DNA"/>
</dbReference>
<reference evidence="2" key="2">
    <citation type="submission" date="2023-06" db="EMBL/GenBank/DDBJ databases">
        <authorList>
            <consortium name="Lawrence Berkeley National Laboratory"/>
            <person name="Mondo S.J."/>
            <person name="Hensen N."/>
            <person name="Bonometti L."/>
            <person name="Westerberg I."/>
            <person name="Brannstrom I.O."/>
            <person name="Guillou S."/>
            <person name="Cros-Aarteil S."/>
            <person name="Calhoun S."/>
            <person name="Haridas S."/>
            <person name="Kuo A."/>
            <person name="Pangilinan J."/>
            <person name="Riley R."/>
            <person name="Labutti K."/>
            <person name="Andreopoulos B."/>
            <person name="Lipzen A."/>
            <person name="Chen C."/>
            <person name="Yanf M."/>
            <person name="Daum C."/>
            <person name="Ng V."/>
            <person name="Clum A."/>
            <person name="Steindorff A."/>
            <person name="Ohm R."/>
            <person name="Martin F."/>
            <person name="Silar P."/>
            <person name="Natvig D."/>
            <person name="Lalanne C."/>
            <person name="Gautier V."/>
            <person name="Ament-Velasquez S.L."/>
            <person name="Kruys A."/>
            <person name="Hutchinson M.I."/>
            <person name="Powell A.J."/>
            <person name="Barry K."/>
            <person name="Miller A.N."/>
            <person name="Grigoriev I.V."/>
            <person name="Debuchy R."/>
            <person name="Gladieux P."/>
            <person name="Thoren M.H."/>
            <person name="Johannesson H."/>
        </authorList>
    </citation>
    <scope>NUCLEOTIDE SEQUENCE</scope>
    <source>
        <strain evidence="2">PSN324</strain>
    </source>
</reference>
<organism evidence="2 3">
    <name type="scientific">Cladorrhinum samala</name>
    <dbReference type="NCBI Taxonomy" id="585594"/>
    <lineage>
        <taxon>Eukaryota</taxon>
        <taxon>Fungi</taxon>
        <taxon>Dikarya</taxon>
        <taxon>Ascomycota</taxon>
        <taxon>Pezizomycotina</taxon>
        <taxon>Sordariomycetes</taxon>
        <taxon>Sordariomycetidae</taxon>
        <taxon>Sordariales</taxon>
        <taxon>Podosporaceae</taxon>
        <taxon>Cladorrhinum</taxon>
    </lineage>
</organism>
<accession>A0AAV9I4Y5</accession>
<name>A0AAV9I4Y5_9PEZI</name>
<dbReference type="PANTHER" id="PTHR38166">
    <property type="entry name" value="C2H2-TYPE DOMAIN-CONTAINING PROTEIN-RELATED"/>
    <property type="match status" value="1"/>
</dbReference>
<feature type="non-terminal residue" evidence="2">
    <location>
        <position position="1"/>
    </location>
</feature>
<protein>
    <submittedName>
        <fullName evidence="2">Uncharacterized protein</fullName>
    </submittedName>
</protein>
<dbReference type="Proteomes" id="UP001321749">
    <property type="component" value="Unassembled WGS sequence"/>
</dbReference>
<reference evidence="2" key="1">
    <citation type="journal article" date="2023" name="Mol. Phylogenet. Evol.">
        <title>Genome-scale phylogeny and comparative genomics of the fungal order Sordariales.</title>
        <authorList>
            <person name="Hensen N."/>
            <person name="Bonometti L."/>
            <person name="Westerberg I."/>
            <person name="Brannstrom I.O."/>
            <person name="Guillou S."/>
            <person name="Cros-Aarteil S."/>
            <person name="Calhoun S."/>
            <person name="Haridas S."/>
            <person name="Kuo A."/>
            <person name="Mondo S."/>
            <person name="Pangilinan J."/>
            <person name="Riley R."/>
            <person name="LaButti K."/>
            <person name="Andreopoulos B."/>
            <person name="Lipzen A."/>
            <person name="Chen C."/>
            <person name="Yan M."/>
            <person name="Daum C."/>
            <person name="Ng V."/>
            <person name="Clum A."/>
            <person name="Steindorff A."/>
            <person name="Ohm R.A."/>
            <person name="Martin F."/>
            <person name="Silar P."/>
            <person name="Natvig D.O."/>
            <person name="Lalanne C."/>
            <person name="Gautier V."/>
            <person name="Ament-Velasquez S.L."/>
            <person name="Kruys A."/>
            <person name="Hutchinson M.I."/>
            <person name="Powell A.J."/>
            <person name="Barry K."/>
            <person name="Miller A.N."/>
            <person name="Grigoriev I.V."/>
            <person name="Debuchy R."/>
            <person name="Gladieux P."/>
            <person name="Hiltunen Thoren M."/>
            <person name="Johannesson H."/>
        </authorList>
    </citation>
    <scope>NUCLEOTIDE SEQUENCE</scope>
    <source>
        <strain evidence="2">PSN324</strain>
    </source>
</reference>
<proteinExistence type="predicted"/>
<evidence type="ECO:0000313" key="2">
    <source>
        <dbReference type="EMBL" id="KAK4466011.1"/>
    </source>
</evidence>
<evidence type="ECO:0000313" key="3">
    <source>
        <dbReference type="Proteomes" id="UP001321749"/>
    </source>
</evidence>
<sequence length="212" mass="24436">QETDDHDPEDKAPRKRQIRSSPHVPADRAAERPQLACPFWKFNPRKHKSCFLKKLDDVSRVKQHLTRTHYRSSYCPRCFAVLEDDVAVSVHLDPVTCVPKQHDFSLMTNGQHQRINRRSNTKQSEQEKWYAVWDILFPEQSRPSSPYIDPRLSEDLSRFIDHAKLHGPAMIAAQVRSERTAWPAGSGESEKESVPTLEQVISQGLSTLIDSW</sequence>
<feature type="non-terminal residue" evidence="2">
    <location>
        <position position="212"/>
    </location>
</feature>
<dbReference type="AlphaFoldDB" id="A0AAV9I4Y5"/>
<evidence type="ECO:0000256" key="1">
    <source>
        <dbReference type="SAM" id="MobiDB-lite"/>
    </source>
</evidence>
<feature type="region of interest" description="Disordered" evidence="1">
    <location>
        <begin position="1"/>
        <end position="30"/>
    </location>
</feature>
<gene>
    <name evidence="2" type="ORF">QBC42DRAFT_151336</name>
</gene>
<comment type="caution">
    <text evidence="2">The sequence shown here is derived from an EMBL/GenBank/DDBJ whole genome shotgun (WGS) entry which is preliminary data.</text>
</comment>